<gene>
    <name evidence="1" type="ordered locus">Deipe_1241</name>
</gene>
<evidence type="ECO:0000313" key="1">
    <source>
        <dbReference type="EMBL" id="AFZ66791.1"/>
    </source>
</evidence>
<dbReference type="Proteomes" id="UP000010467">
    <property type="component" value="Chromosome"/>
</dbReference>
<sequence>MWISHGSSVHPEHERTARFDLDSPYCDQILLPFFVNAAFSCPNRLAGGKTVSRVTKVNSIVARLARV</sequence>
<accession>K9ZYX2</accession>
<keyword evidence="2" id="KW-1185">Reference proteome</keyword>
<dbReference type="AlphaFoldDB" id="K9ZYX2"/>
<name>K9ZYX2_DEIPD</name>
<dbReference type="EMBL" id="CP003382">
    <property type="protein sequence ID" value="AFZ66791.1"/>
    <property type="molecule type" value="Genomic_DNA"/>
</dbReference>
<dbReference type="KEGG" id="dpd:Deipe_1241"/>
<protein>
    <submittedName>
        <fullName evidence="1">Uncharacterized protein</fullName>
    </submittedName>
</protein>
<reference evidence="2" key="1">
    <citation type="submission" date="2012-03" db="EMBL/GenBank/DDBJ databases">
        <title>Complete sequence of chromosome of Deinococcus peraridilitoris DSM 19664.</title>
        <authorList>
            <person name="Lucas S."/>
            <person name="Copeland A."/>
            <person name="Lapidus A."/>
            <person name="Glavina del Rio T."/>
            <person name="Dalin E."/>
            <person name="Tice H."/>
            <person name="Bruce D."/>
            <person name="Goodwin L."/>
            <person name="Pitluck S."/>
            <person name="Peters L."/>
            <person name="Mikhailova N."/>
            <person name="Lu M."/>
            <person name="Kyrpides N."/>
            <person name="Mavromatis K."/>
            <person name="Ivanova N."/>
            <person name="Brettin T."/>
            <person name="Detter J.C."/>
            <person name="Han C."/>
            <person name="Larimer F."/>
            <person name="Land M."/>
            <person name="Hauser L."/>
            <person name="Markowitz V."/>
            <person name="Cheng J.-F."/>
            <person name="Hugenholtz P."/>
            <person name="Woyke T."/>
            <person name="Wu D."/>
            <person name="Pukall R."/>
            <person name="Steenblock K."/>
            <person name="Brambilla E."/>
            <person name="Klenk H.-P."/>
            <person name="Eisen J.A."/>
        </authorList>
    </citation>
    <scope>NUCLEOTIDE SEQUENCE [LARGE SCALE GENOMIC DNA]</scope>
    <source>
        <strain evidence="2">DSM 19664 / LMG 22246 / CIP 109416 / KR-200</strain>
    </source>
</reference>
<dbReference type="STRING" id="937777.Deipe_1241"/>
<proteinExistence type="predicted"/>
<dbReference type="HOGENOM" id="CLU_2805344_0_0_0"/>
<evidence type="ECO:0000313" key="2">
    <source>
        <dbReference type="Proteomes" id="UP000010467"/>
    </source>
</evidence>
<organism evidence="1 2">
    <name type="scientific">Deinococcus peraridilitoris (strain DSM 19664 / LMG 22246 / CIP 109416 / KR-200)</name>
    <dbReference type="NCBI Taxonomy" id="937777"/>
    <lineage>
        <taxon>Bacteria</taxon>
        <taxon>Thermotogati</taxon>
        <taxon>Deinococcota</taxon>
        <taxon>Deinococci</taxon>
        <taxon>Deinococcales</taxon>
        <taxon>Deinococcaceae</taxon>
        <taxon>Deinococcus</taxon>
    </lineage>
</organism>
<dbReference type="RefSeq" id="WP_015235099.1">
    <property type="nucleotide sequence ID" value="NC_019793.1"/>
</dbReference>
<dbReference type="PATRIC" id="fig|937777.3.peg.1241"/>